<dbReference type="STRING" id="157652.A0A371EBP0"/>
<dbReference type="OrthoDB" id="1711136at2759"/>
<organism evidence="1 2">
    <name type="scientific">Mucuna pruriens</name>
    <name type="common">Velvet bean</name>
    <name type="synonym">Dolichos pruriens</name>
    <dbReference type="NCBI Taxonomy" id="157652"/>
    <lineage>
        <taxon>Eukaryota</taxon>
        <taxon>Viridiplantae</taxon>
        <taxon>Streptophyta</taxon>
        <taxon>Embryophyta</taxon>
        <taxon>Tracheophyta</taxon>
        <taxon>Spermatophyta</taxon>
        <taxon>Magnoliopsida</taxon>
        <taxon>eudicotyledons</taxon>
        <taxon>Gunneridae</taxon>
        <taxon>Pentapetalae</taxon>
        <taxon>rosids</taxon>
        <taxon>fabids</taxon>
        <taxon>Fabales</taxon>
        <taxon>Fabaceae</taxon>
        <taxon>Papilionoideae</taxon>
        <taxon>50 kb inversion clade</taxon>
        <taxon>NPAAA clade</taxon>
        <taxon>indigoferoid/millettioid clade</taxon>
        <taxon>Phaseoleae</taxon>
        <taxon>Mucuna</taxon>
    </lineage>
</organism>
<dbReference type="AlphaFoldDB" id="A0A371EBP0"/>
<reference evidence="1" key="1">
    <citation type="submission" date="2018-05" db="EMBL/GenBank/DDBJ databases">
        <title>Draft genome of Mucuna pruriens seed.</title>
        <authorList>
            <person name="Nnadi N.E."/>
            <person name="Vos R."/>
            <person name="Hasami M.H."/>
            <person name="Devisetty U.K."/>
            <person name="Aguiy J.C."/>
        </authorList>
    </citation>
    <scope>NUCLEOTIDE SEQUENCE [LARGE SCALE GENOMIC DNA]</scope>
    <source>
        <strain evidence="1">JCA_2017</strain>
    </source>
</reference>
<gene>
    <name evidence="1" type="ORF">CR513_58120</name>
</gene>
<sequence length="130" mass="14751">MVFPLIRLLGWWSIDEGSREEEARLFCAGSPGYNTFTPDTVKKMPRSDLVEEIWRLQAALGEQTQVTKYSQEERRYYVGFASKSRLTWSYFPADITFFAALAAKSVKGALSAVAPLKKGCLYMMCRLSSM</sequence>
<dbReference type="PANTHER" id="PTHR46859">
    <property type="entry name" value="TRANSMEMBRANE FRAGILE-X-F-ASSOCIATED PROTEIN"/>
    <property type="match status" value="1"/>
</dbReference>
<comment type="caution">
    <text evidence="1">The sequence shown here is derived from an EMBL/GenBank/DDBJ whole genome shotgun (WGS) entry which is preliminary data.</text>
</comment>
<accession>A0A371EBP0</accession>
<proteinExistence type="predicted"/>
<dbReference type="Proteomes" id="UP000257109">
    <property type="component" value="Unassembled WGS sequence"/>
</dbReference>
<keyword evidence="2" id="KW-1185">Reference proteome</keyword>
<feature type="non-terminal residue" evidence="1">
    <location>
        <position position="1"/>
    </location>
</feature>
<evidence type="ECO:0000313" key="2">
    <source>
        <dbReference type="Proteomes" id="UP000257109"/>
    </source>
</evidence>
<dbReference type="EMBL" id="QJKJ01014894">
    <property type="protein sequence ID" value="RDX63450.1"/>
    <property type="molecule type" value="Genomic_DNA"/>
</dbReference>
<evidence type="ECO:0000313" key="1">
    <source>
        <dbReference type="EMBL" id="RDX63450.1"/>
    </source>
</evidence>
<dbReference type="PANTHER" id="PTHR46859:SF6">
    <property type="entry name" value="TRANSMEMBRANE FRAGILE-X-F-ASSOCIATED PROTEIN"/>
    <property type="match status" value="1"/>
</dbReference>
<protein>
    <submittedName>
        <fullName evidence="1">Uncharacterized protein</fullName>
    </submittedName>
</protein>
<name>A0A371EBP0_MUCPR</name>